<comment type="subunit">
    <text evidence="4">Oligomer of 24 subunits. There are two types of subunits: L (light) chain and H (heavy) chain. The major chain can be light or heavy, depending on the species and tissue type. The functional molecule forms a roughly spherical shell with a diameter of 12 nm and contains a central cavity into which the insoluble mineral iron core is deposited. Interacts with NCOA4.</text>
</comment>
<dbReference type="InterPro" id="IPR012347">
    <property type="entry name" value="Ferritin-like"/>
</dbReference>
<dbReference type="GO" id="GO:0008198">
    <property type="term" value="F:ferrous iron binding"/>
    <property type="evidence" value="ECO:0007669"/>
    <property type="project" value="TreeGrafter"/>
</dbReference>
<keyword evidence="5" id="KW-0479">Metal-binding</keyword>
<protein>
    <recommendedName>
        <fullName evidence="1">Ferritin light chain</fullName>
    </recommendedName>
</protein>
<proteinExistence type="predicted"/>
<evidence type="ECO:0000256" key="4">
    <source>
        <dbReference type="ARBA" id="ARBA00047045"/>
    </source>
</evidence>
<evidence type="ECO:0000313" key="7">
    <source>
        <dbReference type="EMBL" id="KAK1344111.1"/>
    </source>
</evidence>
<dbReference type="GO" id="GO:0006879">
    <property type="term" value="P:intracellular iron ion homeostasis"/>
    <property type="evidence" value="ECO:0007669"/>
    <property type="project" value="InterPro"/>
</dbReference>
<evidence type="ECO:0000256" key="6">
    <source>
        <dbReference type="SAM" id="MobiDB-lite"/>
    </source>
</evidence>
<evidence type="ECO:0000313" key="8">
    <source>
        <dbReference type="Proteomes" id="UP001177744"/>
    </source>
</evidence>
<dbReference type="SUPFAM" id="SSF47240">
    <property type="entry name" value="Ferritin-like"/>
    <property type="match status" value="2"/>
</dbReference>
<feature type="binding site" evidence="5">
    <location>
        <position position="197"/>
    </location>
    <ligand>
        <name>Fe cation</name>
        <dbReference type="ChEBI" id="CHEBI:24875"/>
        <label>1</label>
    </ligand>
</feature>
<dbReference type="GO" id="GO:0044754">
    <property type="term" value="C:autolysosome"/>
    <property type="evidence" value="ECO:0007669"/>
    <property type="project" value="UniProtKB-SubCell"/>
</dbReference>
<keyword evidence="5" id="KW-0408">Iron</keyword>
<dbReference type="AlphaFoldDB" id="A0AA40I705"/>
<gene>
    <name evidence="7" type="ORF">QTO34_014670</name>
</gene>
<dbReference type="InterPro" id="IPR009078">
    <property type="entry name" value="Ferritin-like_SF"/>
</dbReference>
<dbReference type="Gene3D" id="1.20.1260.10">
    <property type="match status" value="1"/>
</dbReference>
<dbReference type="EMBL" id="JAULJE010000004">
    <property type="protein sequence ID" value="KAK1344111.1"/>
    <property type="molecule type" value="Genomic_DNA"/>
</dbReference>
<organism evidence="7 8">
    <name type="scientific">Cnephaeus nilssonii</name>
    <name type="common">Northern bat</name>
    <name type="synonym">Eptesicus nilssonii</name>
    <dbReference type="NCBI Taxonomy" id="3371016"/>
    <lineage>
        <taxon>Eukaryota</taxon>
        <taxon>Metazoa</taxon>
        <taxon>Chordata</taxon>
        <taxon>Craniata</taxon>
        <taxon>Vertebrata</taxon>
        <taxon>Euteleostomi</taxon>
        <taxon>Mammalia</taxon>
        <taxon>Eutheria</taxon>
        <taxon>Laurasiatheria</taxon>
        <taxon>Chiroptera</taxon>
        <taxon>Yangochiroptera</taxon>
        <taxon>Vespertilionidae</taxon>
        <taxon>Cnephaeus</taxon>
    </lineage>
</organism>
<comment type="caution">
    <text evidence="7">The sequence shown here is derived from an EMBL/GenBank/DDBJ whole genome shotgun (WGS) entry which is preliminary data.</text>
</comment>
<dbReference type="Proteomes" id="UP001177744">
    <property type="component" value="Unassembled WGS sequence"/>
</dbReference>
<comment type="function">
    <text evidence="3">Stores iron in a soluble, non-toxic, readily available form. Important for iron homeostasis. Iron is taken up in the ferrous form and deposited as ferric hydroxides after oxidation. Also plays a role in delivery of iron to cells. Mediates iron uptake in capsule cells of the developing kidney. Delivery to lysosomes by the cargo receptor NCOA4 for autophagic degradation and release or iron.</text>
</comment>
<keyword evidence="8" id="KW-1185">Reference proteome</keyword>
<dbReference type="GO" id="GO:0008199">
    <property type="term" value="F:ferric iron binding"/>
    <property type="evidence" value="ECO:0007669"/>
    <property type="project" value="InterPro"/>
</dbReference>
<accession>A0AA40I705</accession>
<dbReference type="PANTHER" id="PTHR11431">
    <property type="entry name" value="FERRITIN"/>
    <property type="match status" value="1"/>
</dbReference>
<dbReference type="PANTHER" id="PTHR11431:SF47">
    <property type="entry name" value="FERRITIN LIGHT CHAIN"/>
    <property type="match status" value="1"/>
</dbReference>
<name>A0AA40I705_CNENI</name>
<evidence type="ECO:0000256" key="2">
    <source>
        <dbReference type="ARBA" id="ARBA00044942"/>
    </source>
</evidence>
<evidence type="ECO:0000256" key="3">
    <source>
        <dbReference type="ARBA" id="ARBA00045578"/>
    </source>
</evidence>
<evidence type="ECO:0000256" key="5">
    <source>
        <dbReference type="PIRSR" id="PIRSR601519-1"/>
    </source>
</evidence>
<feature type="region of interest" description="Disordered" evidence="6">
    <location>
        <begin position="174"/>
        <end position="207"/>
    </location>
</feature>
<sequence>MEAALALERNLTQALVELQAQGSPRSDPQLLDFRENTSWGVAQNMAGISDARWQLAAVEALPVLIGPDESGTVAGWWSKDCCQPPGQPASAGLPHLPLSGFYLDRIHVALEGKDLFFHKLAEEKLEGADAKPAPWPHSLPGHAEASQDVWAKLRPPWSRPGLGEELTQALVELQAQGSPRSDPQLPDFLENQDLDEQVKLTKKMGNT</sequence>
<reference evidence="7" key="1">
    <citation type="submission" date="2023-06" db="EMBL/GenBank/DDBJ databases">
        <title>Reference genome for the Northern bat (Eptesicus nilssonii), a most northern bat species.</title>
        <authorList>
            <person name="Laine V.N."/>
            <person name="Pulliainen A.T."/>
            <person name="Lilley T.M."/>
        </authorList>
    </citation>
    <scope>NUCLEOTIDE SEQUENCE</scope>
    <source>
        <strain evidence="7">BLF_Eptnil</strain>
        <tissue evidence="7">Kidney</tissue>
    </source>
</reference>
<comment type="subcellular location">
    <subcellularLocation>
        <location evidence="2">Autolysosome</location>
    </subcellularLocation>
</comment>
<dbReference type="InterPro" id="IPR001519">
    <property type="entry name" value="Ferritin"/>
</dbReference>
<evidence type="ECO:0000256" key="1">
    <source>
        <dbReference type="ARBA" id="ARBA00040044"/>
    </source>
</evidence>
<dbReference type="GO" id="GO:0006826">
    <property type="term" value="P:iron ion transport"/>
    <property type="evidence" value="ECO:0007669"/>
    <property type="project" value="InterPro"/>
</dbReference>